<sequence>MGKVSLIDKGYLTGEDDEYINVVDAKKSAQQIDGINDTISCLNLNTYHPVQAGQRKPNETDSEGPSSEKSQRSSSIRVFSEPDDRTERSFESIIEAGKTYNRALSRKGSLECIEWSGEERVFYPETKSPLSKTEFYSNWKQIINHQDIPKTPQFRATCALPMPYITDSDECYSDMSSSSLESLPDSRKEIPSLRKDNQNHKNQTRRINGISLNQYEGANELNYNYSTPSLPINNSHIQGRNRLDILLSQWVNYFSGRQSIDINDIEYATQFFTGLDGAALAAATSSLLYIGQCARCTQVRKFSQG</sequence>
<evidence type="ECO:0000313" key="3">
    <source>
        <dbReference type="Proteomes" id="UP001071777"/>
    </source>
</evidence>
<feature type="region of interest" description="Disordered" evidence="1">
    <location>
        <begin position="50"/>
        <end position="88"/>
    </location>
</feature>
<evidence type="ECO:0000256" key="1">
    <source>
        <dbReference type="SAM" id="MobiDB-lite"/>
    </source>
</evidence>
<comment type="caution">
    <text evidence="2">The sequence shown here is derived from an EMBL/GenBank/DDBJ whole genome shotgun (WGS) entry which is preliminary data.</text>
</comment>
<reference evidence="2" key="1">
    <citation type="submission" date="2022-10" db="EMBL/GenBank/DDBJ databases">
        <title>Adaptive evolution leads to modifications in subtelomeric GC content in a zoonotic Cryptosporidium species.</title>
        <authorList>
            <person name="Li J."/>
            <person name="Feng Y."/>
            <person name="Xiao L."/>
        </authorList>
    </citation>
    <scope>NUCLEOTIDE SEQUENCE</scope>
    <source>
        <strain evidence="2">25894</strain>
    </source>
</reference>
<proteinExistence type="predicted"/>
<organism evidence="2 3">
    <name type="scientific">Cryptosporidium canis</name>
    <dbReference type="NCBI Taxonomy" id="195482"/>
    <lineage>
        <taxon>Eukaryota</taxon>
        <taxon>Sar</taxon>
        <taxon>Alveolata</taxon>
        <taxon>Apicomplexa</taxon>
        <taxon>Conoidasida</taxon>
        <taxon>Coccidia</taxon>
        <taxon>Eucoccidiorida</taxon>
        <taxon>Eimeriorina</taxon>
        <taxon>Cryptosporidiidae</taxon>
        <taxon>Cryptosporidium</taxon>
    </lineage>
</organism>
<protein>
    <submittedName>
        <fullName evidence="2">Uncharacterized protein</fullName>
    </submittedName>
</protein>
<feature type="compositionally biased region" description="Low complexity" evidence="1">
    <location>
        <begin position="63"/>
        <end position="75"/>
    </location>
</feature>
<keyword evidence="3" id="KW-1185">Reference proteome</keyword>
<feature type="compositionally biased region" description="Low complexity" evidence="1">
    <location>
        <begin position="173"/>
        <end position="183"/>
    </location>
</feature>
<gene>
    <name evidence="2" type="ORF">OJ252_549</name>
</gene>
<name>A0ABQ8PB73_9CRYT</name>
<evidence type="ECO:0000313" key="2">
    <source>
        <dbReference type="EMBL" id="KAJ1614676.1"/>
    </source>
</evidence>
<accession>A0ABQ8PB73</accession>
<feature type="compositionally biased region" description="Basic and acidic residues" evidence="1">
    <location>
        <begin position="184"/>
        <end position="199"/>
    </location>
</feature>
<dbReference type="EMBL" id="JAPCXB010000018">
    <property type="protein sequence ID" value="KAJ1614676.1"/>
    <property type="molecule type" value="Genomic_DNA"/>
</dbReference>
<dbReference type="Proteomes" id="UP001071777">
    <property type="component" value="Unassembled WGS sequence"/>
</dbReference>
<feature type="region of interest" description="Disordered" evidence="1">
    <location>
        <begin position="173"/>
        <end position="202"/>
    </location>
</feature>